<protein>
    <submittedName>
        <fullName evidence="1">Uncharacterized protein</fullName>
    </submittedName>
</protein>
<dbReference type="AlphaFoldDB" id="D0LXY4"/>
<reference evidence="1 2" key="1">
    <citation type="journal article" date="2010" name="Stand. Genomic Sci.">
        <title>Complete genome sequence of Haliangium ochraceum type strain (SMP-2).</title>
        <authorList>
            <consortium name="US DOE Joint Genome Institute (JGI-PGF)"/>
            <person name="Ivanova N."/>
            <person name="Daum C."/>
            <person name="Lang E."/>
            <person name="Abt B."/>
            <person name="Kopitz M."/>
            <person name="Saunders E."/>
            <person name="Lapidus A."/>
            <person name="Lucas S."/>
            <person name="Glavina Del Rio T."/>
            <person name="Nolan M."/>
            <person name="Tice H."/>
            <person name="Copeland A."/>
            <person name="Cheng J.F."/>
            <person name="Chen F."/>
            <person name="Bruce D."/>
            <person name="Goodwin L."/>
            <person name="Pitluck S."/>
            <person name="Mavromatis K."/>
            <person name="Pati A."/>
            <person name="Mikhailova N."/>
            <person name="Chen A."/>
            <person name="Palaniappan K."/>
            <person name="Land M."/>
            <person name="Hauser L."/>
            <person name="Chang Y.J."/>
            <person name="Jeffries C.D."/>
            <person name="Detter J.C."/>
            <person name="Brettin T."/>
            <person name="Rohde M."/>
            <person name="Goker M."/>
            <person name="Bristow J."/>
            <person name="Markowitz V."/>
            <person name="Eisen J.A."/>
            <person name="Hugenholtz P."/>
            <person name="Kyrpides N.C."/>
            <person name="Klenk H.P."/>
        </authorList>
    </citation>
    <scope>NUCLEOTIDE SEQUENCE [LARGE SCALE GENOMIC DNA]</scope>
    <source>
        <strain evidence="2">DSM 14365 / CIP 107738 / JCM 11303 / AJ 13395 / SMP-2</strain>
    </source>
</reference>
<name>D0LXY4_HALO1</name>
<evidence type="ECO:0000313" key="2">
    <source>
        <dbReference type="Proteomes" id="UP000001880"/>
    </source>
</evidence>
<dbReference type="HOGENOM" id="CLU_3216986_0_0_7"/>
<accession>D0LXY4</accession>
<sequence length="44" mass="4758">MPTRSAGPGDAIDAELRHALIAATAVLQMPVEVLENTNEKKRDK</sequence>
<dbReference type="KEGG" id="hoh:Hoch_1791"/>
<dbReference type="Proteomes" id="UP000001880">
    <property type="component" value="Chromosome"/>
</dbReference>
<proteinExistence type="predicted"/>
<evidence type="ECO:0000313" key="1">
    <source>
        <dbReference type="EMBL" id="ACY14339.1"/>
    </source>
</evidence>
<keyword evidence="2" id="KW-1185">Reference proteome</keyword>
<organism evidence="1 2">
    <name type="scientific">Haliangium ochraceum (strain DSM 14365 / JCM 11303 / SMP-2)</name>
    <dbReference type="NCBI Taxonomy" id="502025"/>
    <lineage>
        <taxon>Bacteria</taxon>
        <taxon>Pseudomonadati</taxon>
        <taxon>Myxococcota</taxon>
        <taxon>Polyangia</taxon>
        <taxon>Haliangiales</taxon>
        <taxon>Kofleriaceae</taxon>
        <taxon>Haliangium</taxon>
    </lineage>
</organism>
<dbReference type="EMBL" id="CP001804">
    <property type="protein sequence ID" value="ACY14339.1"/>
    <property type="molecule type" value="Genomic_DNA"/>
</dbReference>
<gene>
    <name evidence="1" type="ordered locus">Hoch_1791</name>
</gene>